<dbReference type="Pfam" id="PF23477">
    <property type="entry name" value="zf_Tbcl_2"/>
    <property type="match status" value="2"/>
</dbReference>
<dbReference type="AlphaFoldDB" id="A0A2H0UIH6"/>
<proteinExistence type="predicted"/>
<evidence type="ECO:0000313" key="2">
    <source>
        <dbReference type="EMBL" id="PIR86199.1"/>
    </source>
</evidence>
<name>A0A2H0UIH6_9BACT</name>
<sequence length="90" mass="10087">MHQGNWKCSGCGATITELPFEPRSTEGLMCRDCHQKQKGSAPRQNSDRGDRKMFEGNWTCAGCGNAITSLPFEPRDTSNLKCKDCFQKTR</sequence>
<dbReference type="InterPro" id="IPR026363">
    <property type="entry name" value="CxxC-x17-CxxC_dom"/>
</dbReference>
<comment type="caution">
    <text evidence="2">The sequence shown here is derived from an EMBL/GenBank/DDBJ whole genome shotgun (WGS) entry which is preliminary data.</text>
</comment>
<protein>
    <recommendedName>
        <fullName evidence="1">CxxC-x17-CxxC domain-containing protein</fullName>
    </recommendedName>
</protein>
<evidence type="ECO:0000313" key="3">
    <source>
        <dbReference type="Proteomes" id="UP000229612"/>
    </source>
</evidence>
<dbReference type="EMBL" id="PFBG01000003">
    <property type="protein sequence ID" value="PIR86199.1"/>
    <property type="molecule type" value="Genomic_DNA"/>
</dbReference>
<evidence type="ECO:0000259" key="1">
    <source>
        <dbReference type="Pfam" id="PF23477"/>
    </source>
</evidence>
<dbReference type="Proteomes" id="UP000229612">
    <property type="component" value="Unassembled WGS sequence"/>
</dbReference>
<dbReference type="SUPFAM" id="SSF48695">
    <property type="entry name" value="Multiheme cytochromes"/>
    <property type="match status" value="1"/>
</dbReference>
<reference evidence="3" key="1">
    <citation type="submission" date="2017-09" db="EMBL/GenBank/DDBJ databases">
        <title>Depth-based differentiation of microbial function through sediment-hosted aquifers and enrichment of novel symbionts in the deep terrestrial subsurface.</title>
        <authorList>
            <person name="Probst A.J."/>
            <person name="Ladd B."/>
            <person name="Jarett J.K."/>
            <person name="Geller-Mcgrath D.E."/>
            <person name="Sieber C.M.K."/>
            <person name="Emerson J.B."/>
            <person name="Anantharaman K."/>
            <person name="Thomas B.C."/>
            <person name="Malmstrom R."/>
            <person name="Stieglmeier M."/>
            <person name="Klingl A."/>
            <person name="Woyke T."/>
            <person name="Ryan C.M."/>
            <person name="Banfield J.F."/>
        </authorList>
    </citation>
    <scope>NUCLEOTIDE SEQUENCE [LARGE SCALE GENOMIC DNA]</scope>
</reference>
<dbReference type="InterPro" id="IPR036280">
    <property type="entry name" value="Multihaem_cyt_sf"/>
</dbReference>
<organism evidence="2 3">
    <name type="scientific">Candidatus Kaiserbacteria bacterium CG10_big_fil_rev_8_21_14_0_10_44_10</name>
    <dbReference type="NCBI Taxonomy" id="1974606"/>
    <lineage>
        <taxon>Bacteria</taxon>
        <taxon>Candidatus Kaiseribacteriota</taxon>
    </lineage>
</organism>
<gene>
    <name evidence="2" type="ORF">COU14_00235</name>
</gene>
<accession>A0A2H0UIH6</accession>
<feature type="domain" description="CxxC-x17-CxxC" evidence="1">
    <location>
        <begin position="52"/>
        <end position="90"/>
    </location>
</feature>
<feature type="domain" description="CxxC-x17-CxxC" evidence="1">
    <location>
        <begin position="7"/>
        <end position="38"/>
    </location>
</feature>